<keyword evidence="3" id="KW-0902">Two-component regulatory system</keyword>
<evidence type="ECO:0000259" key="6">
    <source>
        <dbReference type="Pfam" id="PF04024"/>
    </source>
</evidence>
<dbReference type="Pfam" id="PF04024">
    <property type="entry name" value="PspC"/>
    <property type="match status" value="1"/>
</dbReference>
<dbReference type="PANTHER" id="PTHR24421">
    <property type="entry name" value="NITRATE/NITRITE SENSOR PROTEIN NARX-RELATED"/>
    <property type="match status" value="1"/>
</dbReference>
<protein>
    <submittedName>
        <fullName evidence="7">PspC domain-containing protein</fullName>
    </submittedName>
</protein>
<dbReference type="InterPro" id="IPR036890">
    <property type="entry name" value="HATPase_C_sf"/>
</dbReference>
<comment type="caution">
    <text evidence="7">The sequence shown here is derived from an EMBL/GenBank/DDBJ whole genome shotgun (WGS) entry which is preliminary data.</text>
</comment>
<dbReference type="InterPro" id="IPR007168">
    <property type="entry name" value="Phageshock_PspC_N"/>
</dbReference>
<feature type="transmembrane region" description="Helical" evidence="4">
    <location>
        <begin position="201"/>
        <end position="221"/>
    </location>
</feature>
<dbReference type="InterPro" id="IPR050482">
    <property type="entry name" value="Sensor_HK_TwoCompSys"/>
</dbReference>
<dbReference type="InterPro" id="IPR003594">
    <property type="entry name" value="HATPase_dom"/>
</dbReference>
<dbReference type="CDD" id="cd16917">
    <property type="entry name" value="HATPase_UhpB-NarQ-NarX-like"/>
    <property type="match status" value="1"/>
</dbReference>
<evidence type="ECO:0000313" key="8">
    <source>
        <dbReference type="Proteomes" id="UP000712713"/>
    </source>
</evidence>
<keyword evidence="4" id="KW-0812">Transmembrane</keyword>
<proteinExistence type="predicted"/>
<dbReference type="Proteomes" id="UP000712713">
    <property type="component" value="Unassembled WGS sequence"/>
</dbReference>
<reference evidence="7" key="1">
    <citation type="journal article" date="2021" name="PeerJ">
        <title>Extensive microbial diversity within the chicken gut microbiome revealed by metagenomics and culture.</title>
        <authorList>
            <person name="Gilroy R."/>
            <person name="Ravi A."/>
            <person name="Getino M."/>
            <person name="Pursley I."/>
            <person name="Horton D.L."/>
            <person name="Alikhan N.F."/>
            <person name="Baker D."/>
            <person name="Gharbi K."/>
            <person name="Hall N."/>
            <person name="Watson M."/>
            <person name="Adriaenssens E.M."/>
            <person name="Foster-Nyarko E."/>
            <person name="Jarju S."/>
            <person name="Secka A."/>
            <person name="Antonio M."/>
            <person name="Oren A."/>
            <person name="Chaudhuri R.R."/>
            <person name="La Ragione R."/>
            <person name="Hildebrand F."/>
            <person name="Pallen M.J."/>
        </authorList>
    </citation>
    <scope>NUCLEOTIDE SEQUENCE</scope>
    <source>
        <strain evidence="7">ChiGjej3B3-7470</strain>
    </source>
</reference>
<dbReference type="AlphaFoldDB" id="A0A921JQZ1"/>
<organism evidence="7 8">
    <name type="scientific">Tessaracoccus flavescens</name>
    <dbReference type="NCBI Taxonomy" id="399497"/>
    <lineage>
        <taxon>Bacteria</taxon>
        <taxon>Bacillati</taxon>
        <taxon>Actinomycetota</taxon>
        <taxon>Actinomycetes</taxon>
        <taxon>Propionibacteriales</taxon>
        <taxon>Propionibacteriaceae</taxon>
        <taxon>Tessaracoccus</taxon>
    </lineage>
</organism>
<keyword evidence="4" id="KW-0472">Membrane</keyword>
<feature type="transmembrane region" description="Helical" evidence="4">
    <location>
        <begin position="126"/>
        <end position="144"/>
    </location>
</feature>
<dbReference type="GO" id="GO:0000160">
    <property type="term" value="P:phosphorelay signal transduction system"/>
    <property type="evidence" value="ECO:0007669"/>
    <property type="project" value="UniProtKB-KW"/>
</dbReference>
<dbReference type="Pfam" id="PF02518">
    <property type="entry name" value="HATPase_c"/>
    <property type="match status" value="1"/>
</dbReference>
<feature type="transmembrane region" description="Helical" evidence="4">
    <location>
        <begin position="165"/>
        <end position="189"/>
    </location>
</feature>
<accession>A0A921JQZ1</accession>
<evidence type="ECO:0000259" key="5">
    <source>
        <dbReference type="Pfam" id="PF02518"/>
    </source>
</evidence>
<name>A0A921JQZ1_9ACTN</name>
<feature type="domain" description="Phage shock protein PspC N-terminal" evidence="6">
    <location>
        <begin position="15"/>
        <end position="70"/>
    </location>
</feature>
<feature type="transmembrane region" description="Helical" evidence="4">
    <location>
        <begin position="101"/>
        <end position="120"/>
    </location>
</feature>
<keyword evidence="2" id="KW-0418">Kinase</keyword>
<evidence type="ECO:0000256" key="1">
    <source>
        <dbReference type="ARBA" id="ARBA00022679"/>
    </source>
</evidence>
<evidence type="ECO:0000313" key="7">
    <source>
        <dbReference type="EMBL" id="HJE52099.1"/>
    </source>
</evidence>
<reference evidence="7" key="2">
    <citation type="submission" date="2021-09" db="EMBL/GenBank/DDBJ databases">
        <authorList>
            <person name="Gilroy R."/>
        </authorList>
    </citation>
    <scope>NUCLEOTIDE SEQUENCE</scope>
    <source>
        <strain evidence="7">ChiGjej3B3-7470</strain>
    </source>
</reference>
<evidence type="ECO:0000256" key="3">
    <source>
        <dbReference type="ARBA" id="ARBA00023012"/>
    </source>
</evidence>
<feature type="transmembrane region" description="Helical" evidence="4">
    <location>
        <begin position="46"/>
        <end position="68"/>
    </location>
</feature>
<dbReference type="PANTHER" id="PTHR24421:SF61">
    <property type="entry name" value="OXYGEN SENSOR HISTIDINE KINASE NREB"/>
    <property type="match status" value="1"/>
</dbReference>
<keyword evidence="1" id="KW-0808">Transferase</keyword>
<dbReference type="Gene3D" id="3.30.565.10">
    <property type="entry name" value="Histidine kinase-like ATPase, C-terminal domain"/>
    <property type="match status" value="1"/>
</dbReference>
<evidence type="ECO:0000256" key="4">
    <source>
        <dbReference type="SAM" id="Phobius"/>
    </source>
</evidence>
<dbReference type="SUPFAM" id="SSF55874">
    <property type="entry name" value="ATPase domain of HSP90 chaperone/DNA topoisomerase II/histidine kinase"/>
    <property type="match status" value="1"/>
</dbReference>
<dbReference type="EMBL" id="DYZF01000231">
    <property type="protein sequence ID" value="HJE52099.1"/>
    <property type="molecule type" value="Genomic_DNA"/>
</dbReference>
<sequence length="416" mass="44417">MTNLPAPRVPVARPPLRRQPQGKVIAGVASGLAEHLGLRVAVVRTAFVLLALLSGAGAVAYAILWVLLPGAQRDESTGLEAASRAGMRPAQAAPSGSDHGLLIAGGMLILGLLWLFVYGGVVPDHLFWPVVLGGAGVVVVWLQVDERVDSPERGKQNWWSRFTRGGGAMSVARLVGGIVLVGVGTSWFLAQQVGLAQLPGVMGASALLLAGLLVVTAPWLYRQRGRVRRAEAEKVRAEARADMAAHLHDSVLQTLALIQRQSDDPATVAQLARRQERELRTWLYGDQVRAASLKSALTEIVADVEAKFPVDVELVVVGDLSVDDKVEALIQATREAVTNAAKHSGAPRVDVYAEVDGDQTEVFIRDRGKGFDPDNVAEGRMGVRQSIKARMERYGGTATIRSGEGDGTEVKLRING</sequence>
<dbReference type="GO" id="GO:0016301">
    <property type="term" value="F:kinase activity"/>
    <property type="evidence" value="ECO:0007669"/>
    <property type="project" value="UniProtKB-KW"/>
</dbReference>
<feature type="domain" description="Histidine kinase/HSP90-like ATPase" evidence="5">
    <location>
        <begin position="327"/>
        <end position="414"/>
    </location>
</feature>
<evidence type="ECO:0000256" key="2">
    <source>
        <dbReference type="ARBA" id="ARBA00022777"/>
    </source>
</evidence>
<gene>
    <name evidence="7" type="ORF">K8V15_09045</name>
</gene>
<keyword evidence="4" id="KW-1133">Transmembrane helix</keyword>